<sequence length="105" mass="11725">MRAALKKAIRPAGPTTPAELEFVDLLRQADKLRHDLMAFTSRPDHEDVVFGLMSGFAITEPDVQLYVNEVVDALCSTAFNLRAFRLMISSDFGSGTWFDKTECRG</sequence>
<dbReference type="RefSeq" id="WP_149112036.1">
    <property type="nucleotide sequence ID" value="NZ_CP042425.1"/>
</dbReference>
<reference evidence="2" key="1">
    <citation type="submission" date="2019-08" db="EMBL/GenBank/DDBJ databases">
        <title>Limnoglobus roseus gen. nov., sp. nov., a novel freshwater planctomycete with a giant genome from the family Gemmataceae.</title>
        <authorList>
            <person name="Kulichevskaya I.S."/>
            <person name="Naumoff D.G."/>
            <person name="Miroshnikov K."/>
            <person name="Ivanova A."/>
            <person name="Philippov D.A."/>
            <person name="Hakobyan A."/>
            <person name="Rijpstra I.C."/>
            <person name="Sinninghe Damste J.S."/>
            <person name="Liesack W."/>
            <person name="Dedysh S.N."/>
        </authorList>
    </citation>
    <scope>NUCLEOTIDE SEQUENCE [LARGE SCALE GENOMIC DNA]</scope>
    <source>
        <strain evidence="2">PX52</strain>
    </source>
</reference>
<name>A0A5C1ADI1_9BACT</name>
<evidence type="ECO:0000313" key="2">
    <source>
        <dbReference type="Proteomes" id="UP000324974"/>
    </source>
</evidence>
<organism evidence="1 2">
    <name type="scientific">Limnoglobus roseus</name>
    <dbReference type="NCBI Taxonomy" id="2598579"/>
    <lineage>
        <taxon>Bacteria</taxon>
        <taxon>Pseudomonadati</taxon>
        <taxon>Planctomycetota</taxon>
        <taxon>Planctomycetia</taxon>
        <taxon>Gemmatales</taxon>
        <taxon>Gemmataceae</taxon>
        <taxon>Limnoglobus</taxon>
    </lineage>
</organism>
<gene>
    <name evidence="1" type="ORF">PX52LOC_04408</name>
</gene>
<dbReference type="AlphaFoldDB" id="A0A5C1ADI1"/>
<proteinExistence type="predicted"/>
<dbReference type="KEGG" id="lrs:PX52LOC_04408"/>
<dbReference type="Proteomes" id="UP000324974">
    <property type="component" value="Chromosome"/>
</dbReference>
<keyword evidence="2" id="KW-1185">Reference proteome</keyword>
<protein>
    <submittedName>
        <fullName evidence="1">Uncharacterized protein</fullName>
    </submittedName>
</protein>
<dbReference type="EMBL" id="CP042425">
    <property type="protein sequence ID" value="QEL17419.1"/>
    <property type="molecule type" value="Genomic_DNA"/>
</dbReference>
<evidence type="ECO:0000313" key="1">
    <source>
        <dbReference type="EMBL" id="QEL17419.1"/>
    </source>
</evidence>
<accession>A0A5C1ADI1</accession>